<keyword evidence="1" id="KW-0812">Transmembrane</keyword>
<dbReference type="EMBL" id="FOLX01000001">
    <property type="protein sequence ID" value="SFC87200.1"/>
    <property type="molecule type" value="Genomic_DNA"/>
</dbReference>
<feature type="transmembrane region" description="Helical" evidence="1">
    <location>
        <begin position="77"/>
        <end position="98"/>
    </location>
</feature>
<dbReference type="Proteomes" id="UP000231644">
    <property type="component" value="Unassembled WGS sequence"/>
</dbReference>
<evidence type="ECO:0000313" key="3">
    <source>
        <dbReference type="Proteomes" id="UP000231644"/>
    </source>
</evidence>
<protein>
    <submittedName>
        <fullName evidence="2">Uncharacterized protein</fullName>
    </submittedName>
</protein>
<proteinExistence type="predicted"/>
<sequence length="122" mass="13172">MAVLGGLIFAALAVVVAGFQLGLAAGRPWGHLTMGGRYPGRLPLFMRFSALVFALLWLAMAWLVLAHVRGWAVVQGWGLYSVLGLCLMTTVLNLITPSLPERRLWGPVTVVMSLAMILVVTL</sequence>
<feature type="transmembrane region" description="Helical" evidence="1">
    <location>
        <begin position="104"/>
        <end position="121"/>
    </location>
</feature>
<dbReference type="AlphaFoldDB" id="A0A1I1N078"/>
<organism evidence="2 3">
    <name type="scientific">Pseudooceanicola nitratireducens</name>
    <dbReference type="NCBI Taxonomy" id="517719"/>
    <lineage>
        <taxon>Bacteria</taxon>
        <taxon>Pseudomonadati</taxon>
        <taxon>Pseudomonadota</taxon>
        <taxon>Alphaproteobacteria</taxon>
        <taxon>Rhodobacterales</taxon>
        <taxon>Paracoccaceae</taxon>
        <taxon>Pseudooceanicola</taxon>
    </lineage>
</organism>
<gene>
    <name evidence="2" type="ORF">SAMN05421762_2523</name>
</gene>
<reference evidence="2 3" key="1">
    <citation type="submission" date="2016-10" db="EMBL/GenBank/DDBJ databases">
        <authorList>
            <person name="de Groot N.N."/>
        </authorList>
    </citation>
    <scope>NUCLEOTIDE SEQUENCE [LARGE SCALE GENOMIC DNA]</scope>
    <source>
        <strain evidence="2 3">DSM 29619</strain>
    </source>
</reference>
<accession>A0A1I1N078</accession>
<keyword evidence="1" id="KW-0472">Membrane</keyword>
<dbReference type="RefSeq" id="WP_093447530.1">
    <property type="nucleotide sequence ID" value="NZ_FNZG01000001.1"/>
</dbReference>
<name>A0A1I1N078_9RHOB</name>
<evidence type="ECO:0000256" key="1">
    <source>
        <dbReference type="SAM" id="Phobius"/>
    </source>
</evidence>
<dbReference type="OrthoDB" id="1524823at2"/>
<evidence type="ECO:0000313" key="2">
    <source>
        <dbReference type="EMBL" id="SFC87200.1"/>
    </source>
</evidence>
<dbReference type="STRING" id="517719.SAMN05421762_2523"/>
<keyword evidence="3" id="KW-1185">Reference proteome</keyword>
<keyword evidence="1" id="KW-1133">Transmembrane helix</keyword>
<feature type="transmembrane region" description="Helical" evidence="1">
    <location>
        <begin position="48"/>
        <end position="65"/>
    </location>
</feature>